<proteinExistence type="predicted"/>
<evidence type="ECO:0000313" key="2">
    <source>
        <dbReference type="EMBL" id="GIZ90587.1"/>
    </source>
</evidence>
<gene>
    <name evidence="2" type="ORF">KAM435_39140</name>
    <name evidence="3" type="ORF">KAM436_39260</name>
</gene>
<reference evidence="2 5" key="1">
    <citation type="submission" date="2021-07" db="EMBL/GenBank/DDBJ databases">
        <title>Whole genome sequencing of carbapenem-resistant Pseudomonas spp. isolated in Japan.</title>
        <authorList>
            <person name="Suzuki M."/>
            <person name="Maehana S."/>
            <person name="Kitasato H."/>
        </authorList>
    </citation>
    <scope>NUCLEOTIDE SEQUENCE</scope>
    <source>
        <strain evidence="2">KAM435</strain>
        <strain evidence="3 5">KAM436</strain>
    </source>
</reference>
<evidence type="ECO:0000313" key="5">
    <source>
        <dbReference type="Proteomes" id="UP000887228"/>
    </source>
</evidence>
<feature type="transmembrane region" description="Helical" evidence="1">
    <location>
        <begin position="53"/>
        <end position="72"/>
    </location>
</feature>
<dbReference type="Proteomes" id="UP000887212">
    <property type="component" value="Unassembled WGS sequence"/>
</dbReference>
<dbReference type="RefSeq" id="WP_203788682.1">
    <property type="nucleotide sequence ID" value="NZ_AP024354.1"/>
</dbReference>
<evidence type="ECO:0000256" key="1">
    <source>
        <dbReference type="SAM" id="Phobius"/>
    </source>
</evidence>
<keyword evidence="1" id="KW-1133">Transmembrane helix</keyword>
<keyword evidence="1" id="KW-0472">Membrane</keyword>
<keyword evidence="1" id="KW-0812">Transmembrane</keyword>
<evidence type="ECO:0000313" key="3">
    <source>
        <dbReference type="EMBL" id="GIZ94958.1"/>
    </source>
</evidence>
<organism evidence="2 4">
    <name type="scientific">Aquipseudomonas alcaligenes</name>
    <name type="common">Pseudomonas alcaligenes</name>
    <dbReference type="NCBI Taxonomy" id="43263"/>
    <lineage>
        <taxon>Bacteria</taxon>
        <taxon>Pseudomonadati</taxon>
        <taxon>Pseudomonadota</taxon>
        <taxon>Gammaproteobacteria</taxon>
        <taxon>Pseudomonadales</taxon>
        <taxon>Pseudomonadaceae</taxon>
        <taxon>Aquipseudomonas</taxon>
    </lineage>
</organism>
<dbReference type="AlphaFoldDB" id="A0AA37FMH6"/>
<accession>A0AA37FMH6</accession>
<comment type="caution">
    <text evidence="2">The sequence shown here is derived from an EMBL/GenBank/DDBJ whole genome shotgun (WGS) entry which is preliminary data.</text>
</comment>
<protein>
    <submittedName>
        <fullName evidence="2">Uncharacterized protein</fullName>
    </submittedName>
</protein>
<dbReference type="Proteomes" id="UP000887228">
    <property type="component" value="Unassembled WGS sequence"/>
</dbReference>
<dbReference type="EMBL" id="BPMS01000028">
    <property type="protein sequence ID" value="GIZ90587.1"/>
    <property type="molecule type" value="Genomic_DNA"/>
</dbReference>
<dbReference type="EMBL" id="BPMT01000026">
    <property type="protein sequence ID" value="GIZ94958.1"/>
    <property type="molecule type" value="Genomic_DNA"/>
</dbReference>
<evidence type="ECO:0000313" key="4">
    <source>
        <dbReference type="Proteomes" id="UP000887212"/>
    </source>
</evidence>
<sequence>MIRRSSNLAVTKLAAYAEDPSAFIKAGGMPYNAKAAREGTKAHQRIGASPNKVRFILVVAAIIAALLYFDVIKV</sequence>
<name>A0AA37FMH6_AQUAC</name>